<comment type="caution">
    <text evidence="2">The sequence shown here is derived from an EMBL/GenBank/DDBJ whole genome shotgun (WGS) entry which is preliminary data.</text>
</comment>
<dbReference type="InterPro" id="IPR014710">
    <property type="entry name" value="RmlC-like_jellyroll"/>
</dbReference>
<proteinExistence type="predicted"/>
<evidence type="ECO:0000313" key="3">
    <source>
        <dbReference type="Proteomes" id="UP000256373"/>
    </source>
</evidence>
<name>A0A3D8YAB8_9BACT</name>
<dbReference type="Gene3D" id="2.60.120.10">
    <property type="entry name" value="Jelly Rolls"/>
    <property type="match status" value="1"/>
</dbReference>
<dbReference type="OrthoDB" id="792939at2"/>
<organism evidence="2 3">
    <name type="scientific">Dyadobacter luteus</name>
    <dbReference type="NCBI Taxonomy" id="2259619"/>
    <lineage>
        <taxon>Bacteria</taxon>
        <taxon>Pseudomonadati</taxon>
        <taxon>Bacteroidota</taxon>
        <taxon>Cytophagia</taxon>
        <taxon>Cytophagales</taxon>
        <taxon>Spirosomataceae</taxon>
        <taxon>Dyadobacter</taxon>
    </lineage>
</organism>
<dbReference type="EMBL" id="QNUL01000010">
    <property type="protein sequence ID" value="REA60680.1"/>
    <property type="molecule type" value="Genomic_DNA"/>
</dbReference>
<protein>
    <submittedName>
        <fullName evidence="2">Crp/Fnr family transcriptional regulator</fullName>
    </submittedName>
</protein>
<feature type="domain" description="Cyclic nucleotide-binding" evidence="1">
    <location>
        <begin position="16"/>
        <end position="116"/>
    </location>
</feature>
<dbReference type="PROSITE" id="PS50042">
    <property type="entry name" value="CNMP_BINDING_3"/>
    <property type="match status" value="1"/>
</dbReference>
<dbReference type="Proteomes" id="UP000256373">
    <property type="component" value="Unassembled WGS sequence"/>
</dbReference>
<evidence type="ECO:0000259" key="1">
    <source>
        <dbReference type="PROSITE" id="PS50042"/>
    </source>
</evidence>
<dbReference type="InterPro" id="IPR018490">
    <property type="entry name" value="cNMP-bd_dom_sf"/>
</dbReference>
<keyword evidence="3" id="KW-1185">Reference proteome</keyword>
<dbReference type="SUPFAM" id="SSF51206">
    <property type="entry name" value="cAMP-binding domain-like"/>
    <property type="match status" value="1"/>
</dbReference>
<sequence>MESSLITALRNEIPDLNAIELNDFAALWTVQKTISRNDLLYPRGKAETNIYFIESGSFRICYEVDELEMIVGFGYPNTFILDLPSFHTSRPSEFYIQAIKSAKVWGIEKTSFYGFLDNNLTFAKYWRHRTELIMLDLVEREIDILTSSPQTRYERLMRRHPGIFQQIPHKYIASYLRMTPETLSRLKKS</sequence>
<dbReference type="InterPro" id="IPR000595">
    <property type="entry name" value="cNMP-bd_dom"/>
</dbReference>
<dbReference type="AlphaFoldDB" id="A0A3D8YAB8"/>
<reference evidence="2 3" key="1">
    <citation type="submission" date="2018-07" db="EMBL/GenBank/DDBJ databases">
        <title>Dyadobacter roseus sp. nov., isolated from rose rhizosphere soil.</title>
        <authorList>
            <person name="Chen L."/>
        </authorList>
    </citation>
    <scope>NUCLEOTIDE SEQUENCE [LARGE SCALE GENOMIC DNA]</scope>
    <source>
        <strain evidence="2 3">RS19</strain>
    </source>
</reference>
<accession>A0A3D8YAB8</accession>
<dbReference type="RefSeq" id="WP_115831566.1">
    <property type="nucleotide sequence ID" value="NZ_QNUL01000010.1"/>
</dbReference>
<dbReference type="Pfam" id="PF00027">
    <property type="entry name" value="cNMP_binding"/>
    <property type="match status" value="1"/>
</dbReference>
<evidence type="ECO:0000313" key="2">
    <source>
        <dbReference type="EMBL" id="REA60680.1"/>
    </source>
</evidence>
<gene>
    <name evidence="2" type="ORF">DSL64_14170</name>
</gene>